<accession>A0A1B8Z9J5</accession>
<sequence>MLILNLLLLIGCKRKNVNYIPYYQKVNEIDSIYRLAEKPKLAAEKYKKLFSLYEPKNQEKIWEYETYLILADRYNIDFGGKKSLNKLISLIAPYGDYYKTYFPFFQKYGIDSLDVKEQISDWKKSLNQTLIDSFTVAMKRDQEGRRPLDTALAQKNVMKNARLLLWTFKKYGYPTPQKIGTMGPNDTFFAMTTFLTHMNETKEYYPQIKANLYEYVKSGDCPPRDYVLMVDNLAFLEDKEGVYRFNPNVSTDSAKINRNRKSIGLPSINYTALIKSNSLRNRPPIFNDKQ</sequence>
<dbReference type="AlphaFoldDB" id="A0A1B8Z9J5"/>
<evidence type="ECO:0000313" key="1">
    <source>
        <dbReference type="EMBL" id="OCA68291.1"/>
    </source>
</evidence>
<reference evidence="2" key="1">
    <citation type="submission" date="2016-07" db="EMBL/GenBank/DDBJ databases">
        <authorList>
            <person name="Florea S."/>
            <person name="Webb J.S."/>
            <person name="Jaromczyk J."/>
            <person name="Schardl C.L."/>
        </authorList>
    </citation>
    <scope>NUCLEOTIDE SEQUENCE [LARGE SCALE GENOMIC DNA]</scope>
    <source>
        <strain evidence="2">CC-VM-7</strain>
    </source>
</reference>
<dbReference type="EMBL" id="MAYG01000032">
    <property type="protein sequence ID" value="OCA68291.1"/>
    <property type="molecule type" value="Genomic_DNA"/>
</dbReference>
<dbReference type="STRING" id="651561.BBI00_22115"/>
<gene>
    <name evidence="1" type="ORF">BBI00_22115</name>
</gene>
<dbReference type="OrthoDB" id="1490993at2"/>
<dbReference type="Proteomes" id="UP000093432">
    <property type="component" value="Unassembled WGS sequence"/>
</dbReference>
<protein>
    <submittedName>
        <fullName evidence="1">Uncharacterized protein</fullName>
    </submittedName>
</protein>
<comment type="caution">
    <text evidence="1">The sequence shown here is derived from an EMBL/GenBank/DDBJ whole genome shotgun (WGS) entry which is preliminary data.</text>
</comment>
<organism evidence="1 2">
    <name type="scientific">Chryseobacterium arthrosphaerae</name>
    <dbReference type="NCBI Taxonomy" id="651561"/>
    <lineage>
        <taxon>Bacteria</taxon>
        <taxon>Pseudomonadati</taxon>
        <taxon>Bacteroidota</taxon>
        <taxon>Flavobacteriia</taxon>
        <taxon>Flavobacteriales</taxon>
        <taxon>Weeksellaceae</taxon>
        <taxon>Chryseobacterium group</taxon>
        <taxon>Chryseobacterium</taxon>
    </lineage>
</organism>
<evidence type="ECO:0000313" key="2">
    <source>
        <dbReference type="Proteomes" id="UP000093432"/>
    </source>
</evidence>
<name>A0A1B8Z9J5_9FLAO</name>
<proteinExistence type="predicted"/>